<gene>
    <name evidence="3" type="ORF">N6H18_12710</name>
</gene>
<proteinExistence type="predicted"/>
<feature type="chain" id="PRO_5046054432" evidence="2">
    <location>
        <begin position="25"/>
        <end position="520"/>
    </location>
</feature>
<protein>
    <submittedName>
        <fullName evidence="3">PhoX family protein</fullName>
    </submittedName>
</protein>
<evidence type="ECO:0000256" key="2">
    <source>
        <dbReference type="SAM" id="SignalP"/>
    </source>
</evidence>
<evidence type="ECO:0000313" key="4">
    <source>
        <dbReference type="Proteomes" id="UP001065174"/>
    </source>
</evidence>
<dbReference type="Pfam" id="PF05787">
    <property type="entry name" value="PhoX"/>
    <property type="match status" value="1"/>
</dbReference>
<sequence length="520" mass="55405">MKLFNNLILSLCAAIICGALFLNCEGEMGDVGPAGENGVDGTDGLDGKDGEDGEDLIGDMIPLAYSNTPASILKLAAGFESLDIEVLLSSEDKLPSAPNFVYGSMADGAGLLAEDNGTFTLINNIENDYAIARIILDKNLRPLKGEYILDGVATALTAQCSGSMITPEEHGFGPLYLSGGEWGGASKGVFVTDPYKDVAEASVATMLPVMGQWSTENAVAIGKDAYPGKTVVFIGDDESNDSEPSGQLGMYVGNSGDLEGGKLYGLKVTADGVSYEMDMVEGTSYSMEFVELTETNIDLLDAEAKTKGVMGFSRLEDIDWRRGSAANNREIYFAVTGRNKVGLLDKGSLTGRVYKVVLNDTDPTAAGTITCVLDGDVVGGVAEEFHSPDNIVVTENYAYIQEDPNGVVSSYPNKAAADHFARIYQYNLNTKELKVVLECDQVTAEAFGYGTTANTWEITGMIDVTDIVGSTESTFLVMTQNHGWERSNGLPFTDPTARPDDFNGSAKEGSVLFAIRGLER</sequence>
<organism evidence="3 4">
    <name type="scientific">Reichenbachiella agarivorans</name>
    <dbReference type="NCBI Taxonomy" id="2979464"/>
    <lineage>
        <taxon>Bacteria</taxon>
        <taxon>Pseudomonadati</taxon>
        <taxon>Bacteroidota</taxon>
        <taxon>Cytophagia</taxon>
        <taxon>Cytophagales</taxon>
        <taxon>Reichenbachiellaceae</taxon>
        <taxon>Reichenbachiella</taxon>
    </lineage>
</organism>
<keyword evidence="2" id="KW-0732">Signal</keyword>
<dbReference type="Proteomes" id="UP001065174">
    <property type="component" value="Chromosome"/>
</dbReference>
<dbReference type="InterPro" id="IPR008557">
    <property type="entry name" value="PhoX"/>
</dbReference>
<accession>A0ABY6CMA5</accession>
<reference evidence="3" key="1">
    <citation type="submission" date="2022-09" db="EMBL/GenBank/DDBJ databases">
        <title>Comparative genomics and taxonomic characterization of three novel marine species of genus Reichenbachiella exhibiting antioxidant and polysaccharide degradation activities.</title>
        <authorList>
            <person name="Muhammad N."/>
            <person name="Lee Y.-J."/>
            <person name="Ko J."/>
            <person name="Kim S.-G."/>
        </authorList>
    </citation>
    <scope>NUCLEOTIDE SEQUENCE</scope>
    <source>
        <strain evidence="3">BKB1-1</strain>
    </source>
</reference>
<dbReference type="RefSeq" id="WP_262308650.1">
    <property type="nucleotide sequence ID" value="NZ_CP106679.1"/>
</dbReference>
<feature type="signal peptide" evidence="2">
    <location>
        <begin position="1"/>
        <end position="24"/>
    </location>
</feature>
<evidence type="ECO:0000313" key="3">
    <source>
        <dbReference type="EMBL" id="UXP31210.1"/>
    </source>
</evidence>
<evidence type="ECO:0000256" key="1">
    <source>
        <dbReference type="SAM" id="MobiDB-lite"/>
    </source>
</evidence>
<dbReference type="SUPFAM" id="SSF63825">
    <property type="entry name" value="YWTD domain"/>
    <property type="match status" value="1"/>
</dbReference>
<feature type="region of interest" description="Disordered" evidence="1">
    <location>
        <begin position="32"/>
        <end position="51"/>
    </location>
</feature>
<dbReference type="EMBL" id="CP106679">
    <property type="protein sequence ID" value="UXP31210.1"/>
    <property type="molecule type" value="Genomic_DNA"/>
</dbReference>
<name>A0ABY6CMA5_9BACT</name>
<keyword evidence="4" id="KW-1185">Reference proteome</keyword>